<organism evidence="6 7">
    <name type="scientific">Magallana gigas</name>
    <name type="common">Pacific oyster</name>
    <name type="synonym">Crassostrea gigas</name>
    <dbReference type="NCBI Taxonomy" id="29159"/>
    <lineage>
        <taxon>Eukaryota</taxon>
        <taxon>Metazoa</taxon>
        <taxon>Spiralia</taxon>
        <taxon>Lophotrochozoa</taxon>
        <taxon>Mollusca</taxon>
        <taxon>Bivalvia</taxon>
        <taxon>Autobranchia</taxon>
        <taxon>Pteriomorphia</taxon>
        <taxon>Ostreida</taxon>
        <taxon>Ostreoidea</taxon>
        <taxon>Ostreidae</taxon>
        <taxon>Magallana</taxon>
    </lineage>
</organism>
<keyword evidence="3" id="KW-0472">Membrane</keyword>
<comment type="cofactor">
    <cofactor evidence="1">
        <name>Ca(2+)</name>
        <dbReference type="ChEBI" id="CHEBI:29108"/>
    </cofactor>
</comment>
<dbReference type="Gene3D" id="3.30.1120.10">
    <property type="match status" value="1"/>
</dbReference>
<keyword evidence="3" id="KW-0812">Transmembrane</keyword>
<dbReference type="InterPro" id="IPR050738">
    <property type="entry name" value="Sulfatase"/>
</dbReference>
<protein>
    <recommendedName>
        <fullName evidence="5">Sulfatase N-terminal domain-containing protein</fullName>
    </recommendedName>
</protein>
<evidence type="ECO:0000256" key="4">
    <source>
        <dbReference type="SAM" id="SignalP"/>
    </source>
</evidence>
<dbReference type="Gene3D" id="1.10.287.550">
    <property type="entry name" value="Helix hairpin bin"/>
    <property type="match status" value="1"/>
</dbReference>
<dbReference type="Gene3D" id="3.40.720.10">
    <property type="entry name" value="Alkaline Phosphatase, subunit A"/>
    <property type="match status" value="1"/>
</dbReference>
<dbReference type="InterPro" id="IPR017850">
    <property type="entry name" value="Alkaline_phosphatase_core_sf"/>
</dbReference>
<dbReference type="AlphaFoldDB" id="A0A8W8HXT3"/>
<dbReference type="PANTHER" id="PTHR42693:SF33">
    <property type="entry name" value="ARYLSULFATASE"/>
    <property type="match status" value="1"/>
</dbReference>
<evidence type="ECO:0000256" key="1">
    <source>
        <dbReference type="ARBA" id="ARBA00001913"/>
    </source>
</evidence>
<dbReference type="GO" id="GO:0004065">
    <property type="term" value="F:arylsulfatase activity"/>
    <property type="evidence" value="ECO:0007669"/>
    <property type="project" value="TreeGrafter"/>
</dbReference>
<dbReference type="OrthoDB" id="103349at2759"/>
<evidence type="ECO:0000256" key="3">
    <source>
        <dbReference type="SAM" id="Phobius"/>
    </source>
</evidence>
<name>A0A8W8HXT3_MAGGI</name>
<accession>A0A8W8HXT3</accession>
<dbReference type="OMA" id="VHYFTHR"/>
<keyword evidence="4" id="KW-0732">Signal</keyword>
<feature type="transmembrane region" description="Helical" evidence="3">
    <location>
        <begin position="213"/>
        <end position="235"/>
    </location>
</feature>
<feature type="domain" description="Sulfatase N-terminal" evidence="5">
    <location>
        <begin position="31"/>
        <end position="421"/>
    </location>
</feature>
<sequence length="575" mass="64987">MKRASILLFCLVLIRLVSNTRHFKQNLPQLNVLLMIADDLGIGDLSCYGNKNIKTPNIDMLASDGIKFNRMYSFPSDSGGMAAILTGQQPPKFGLVKSKNQSRDDFWSPAQQGALLHLGARNLGRVFSANNMNSFFNGRWGLGFQPDTIPTSNGFLSFYGTLMAHSIGCTTENNFSDSSLFWKKMAGYSPIILSLVTMIIISKYYSMIKFRTFFLLMFILLLGIVSLRTYCWVSIYNPKACILMENNVIKEQPYNEDNVSLRLIKNAVHFFKYRAKNNVPFLYIMSFLQPKFPHLRSTEFKNKTKSSYYDSILELDWSVGKILKALEKNNLKNNTLVIFVSDNAPSFTHPVTKLPLSPKHLESNTYTANKIVTKLRGEKGSSFEGGLRVPAIMRLPGTIPENAESNVVTSLMDIYPTVLDYYNFEKTVYDRAIDGKSLYPVFKDPNLSPSNSLHDQLYHFCDLGPVGAVTVGNLKVLFRKGTETDCSGSLLDNPLIFNVSSDPEELHPLPINAHMPLLYHIKASLKKYEMKANLHQIKHSQFDQTPNPFDFPCDDILDCSKTYDEDGSFDALFHE</sequence>
<feature type="chain" id="PRO_5036471043" description="Sulfatase N-terminal domain-containing protein" evidence="4">
    <location>
        <begin position="20"/>
        <end position="575"/>
    </location>
</feature>
<evidence type="ECO:0000313" key="7">
    <source>
        <dbReference type="Proteomes" id="UP000005408"/>
    </source>
</evidence>
<keyword evidence="7" id="KW-1185">Reference proteome</keyword>
<dbReference type="Pfam" id="PF00884">
    <property type="entry name" value="Sulfatase"/>
    <property type="match status" value="1"/>
</dbReference>
<comment type="similarity">
    <text evidence="2">Belongs to the sulfatase family.</text>
</comment>
<feature type="signal peptide" evidence="4">
    <location>
        <begin position="1"/>
        <end position="19"/>
    </location>
</feature>
<dbReference type="InterPro" id="IPR000917">
    <property type="entry name" value="Sulfatase_N"/>
</dbReference>
<dbReference type="Proteomes" id="UP000005408">
    <property type="component" value="Unassembled WGS sequence"/>
</dbReference>
<dbReference type="SUPFAM" id="SSF53649">
    <property type="entry name" value="Alkaline phosphatase-like"/>
    <property type="match status" value="1"/>
</dbReference>
<proteinExistence type="inferred from homology"/>
<reference evidence="6" key="1">
    <citation type="submission" date="2022-08" db="UniProtKB">
        <authorList>
            <consortium name="EnsemblMetazoa"/>
        </authorList>
    </citation>
    <scope>IDENTIFICATION</scope>
    <source>
        <strain evidence="6">05x7-T-G4-1.051#20</strain>
    </source>
</reference>
<dbReference type="EnsemblMetazoa" id="G11610.1">
    <property type="protein sequence ID" value="G11610.1:cds"/>
    <property type="gene ID" value="G11610"/>
</dbReference>
<evidence type="ECO:0000313" key="6">
    <source>
        <dbReference type="EnsemblMetazoa" id="G11610.1:cds"/>
    </source>
</evidence>
<evidence type="ECO:0000256" key="2">
    <source>
        <dbReference type="ARBA" id="ARBA00008779"/>
    </source>
</evidence>
<keyword evidence="3" id="KW-1133">Transmembrane helix</keyword>
<dbReference type="PANTHER" id="PTHR42693">
    <property type="entry name" value="ARYLSULFATASE FAMILY MEMBER"/>
    <property type="match status" value="1"/>
</dbReference>
<evidence type="ECO:0000259" key="5">
    <source>
        <dbReference type="Pfam" id="PF00884"/>
    </source>
</evidence>
<feature type="transmembrane region" description="Helical" evidence="3">
    <location>
        <begin position="185"/>
        <end position="201"/>
    </location>
</feature>